<dbReference type="EMBL" id="RXOE01000009">
    <property type="protein sequence ID" value="RTQ31505.1"/>
    <property type="molecule type" value="Genomic_DNA"/>
</dbReference>
<organism evidence="2 3">
    <name type="scientific">Variovorax gossypii</name>
    <dbReference type="NCBI Taxonomy" id="1679495"/>
    <lineage>
        <taxon>Bacteria</taxon>
        <taxon>Pseudomonadati</taxon>
        <taxon>Pseudomonadota</taxon>
        <taxon>Betaproteobacteria</taxon>
        <taxon>Burkholderiales</taxon>
        <taxon>Comamonadaceae</taxon>
        <taxon>Variovorax</taxon>
    </lineage>
</organism>
<evidence type="ECO:0000313" key="3">
    <source>
        <dbReference type="Proteomes" id="UP000267418"/>
    </source>
</evidence>
<dbReference type="RefSeq" id="WP_093199315.1">
    <property type="nucleotide sequence ID" value="NZ_RXOE01000009.1"/>
</dbReference>
<name>A0A3S0IAR9_9BURK</name>
<proteinExistence type="predicted"/>
<comment type="caution">
    <text evidence="2">The sequence shown here is derived from an EMBL/GenBank/DDBJ whole genome shotgun (WGS) entry which is preliminary data.</text>
</comment>
<dbReference type="PANTHER" id="PTHR35841:SF1">
    <property type="entry name" value="PHOSPHONATES-BINDING PERIPLASMIC PROTEIN"/>
    <property type="match status" value="1"/>
</dbReference>
<dbReference type="PANTHER" id="PTHR35841">
    <property type="entry name" value="PHOSPHONATES-BINDING PERIPLASMIC PROTEIN"/>
    <property type="match status" value="1"/>
</dbReference>
<evidence type="ECO:0000256" key="1">
    <source>
        <dbReference type="SAM" id="SignalP"/>
    </source>
</evidence>
<keyword evidence="1" id="KW-0732">Signal</keyword>
<gene>
    <name evidence="2" type="ORF">EJP69_26030</name>
</gene>
<keyword evidence="3" id="KW-1185">Reference proteome</keyword>
<dbReference type="Proteomes" id="UP000267418">
    <property type="component" value="Unassembled WGS sequence"/>
</dbReference>
<dbReference type="Pfam" id="PF12974">
    <property type="entry name" value="Phosphonate-bd"/>
    <property type="match status" value="1"/>
</dbReference>
<protein>
    <submittedName>
        <fullName evidence="2">Phosphate/phosphite/phosphonate ABC transporter substrate-binding protein</fullName>
    </submittedName>
</protein>
<feature type="signal peptide" evidence="1">
    <location>
        <begin position="1"/>
        <end position="30"/>
    </location>
</feature>
<sequence length="279" mass="29606">MQRLPLHPSLRTTVRVAAGALLAASASAHAFVIGVSEGVSYDVSDAQITARFEPIAEVLSKALKQPVTVKVLNSYNGAREALKQQQVDLAFVHPSHVALGAIKSGQYKAFAWTTGYTDYKVSFLCKEQQPISDWKSVAGKQLVMPDADSITSVITRAMLREQGLQGATAVKVTNTRFQEAVPFYVQNGFAAYGATAASSVVKTWKDGGGKICAESRAVPIKQWLASSKLDAATVSAARDALLGLAQTDAGKRALAASSYVGFVKPSADVEASLMNWLGI</sequence>
<reference evidence="2 3" key="1">
    <citation type="submission" date="2018-12" db="EMBL/GenBank/DDBJ databases">
        <title>The genome of Variovorax gossypii DSM 100435.</title>
        <authorList>
            <person name="Gao J."/>
            <person name="Sun J."/>
        </authorList>
    </citation>
    <scope>NUCLEOTIDE SEQUENCE [LARGE SCALE GENOMIC DNA]</scope>
    <source>
        <strain evidence="2 3">DSM 100435</strain>
    </source>
</reference>
<dbReference type="SUPFAM" id="SSF53850">
    <property type="entry name" value="Periplasmic binding protein-like II"/>
    <property type="match status" value="1"/>
</dbReference>
<accession>A0A3S0IAR9</accession>
<dbReference type="OrthoDB" id="8773292at2"/>
<dbReference type="Gene3D" id="3.40.190.10">
    <property type="entry name" value="Periplasmic binding protein-like II"/>
    <property type="match status" value="2"/>
</dbReference>
<dbReference type="AlphaFoldDB" id="A0A3S0IAR9"/>
<evidence type="ECO:0000313" key="2">
    <source>
        <dbReference type="EMBL" id="RTQ31505.1"/>
    </source>
</evidence>
<feature type="chain" id="PRO_5018776095" evidence="1">
    <location>
        <begin position="31"/>
        <end position="279"/>
    </location>
</feature>